<evidence type="ECO:0000313" key="3">
    <source>
        <dbReference type="Proteomes" id="UP000521943"/>
    </source>
</evidence>
<sequence>MQQPLAGTREPDRCWKEQEVDGTGGIRRERGAGGVERFPEVRYTRRAPRVEPDPEIVAAVNVSTFWPLFQEELWTTISQQGDQVTHEALEAAFERAWDRQRRIPGGHDIRRQFIRPLRSAIIASLRAMLATPSIMLDLPSQYKSIVEISITVARDAVVKRMDKFARQQARASETTKATPPAPPGAARPAALPSAAPPAAPSALAPPAPAPMAEPLLDAQLLCRLTPPSDADSMEPDSSLRPSVILFHPSSPANLLPGFIPHPTSPNLEPEPRKVEPHFRTPAQQLSFQRTVTVELGDDDSDSDSGSRPARHDGEVFAQWAPDHHRPPESPENQHQDLEEEESSGYDYGPVVGIYNMRGDHLDYVSYGSGHQEGYMEGYDDGYKGGYDVGYGMGYGDGYYDSRSEENGSSEEERSDEGCHGGYHDSCSEEGGHSEEEREDEEYDDGYSEDERSSGDEAYPDDAASDEESEGVDDPDDRSESDWGE</sequence>
<dbReference type="AlphaFoldDB" id="A0A8H6HF38"/>
<feature type="compositionally biased region" description="Basic and acidic residues" evidence="1">
    <location>
        <begin position="415"/>
        <end position="435"/>
    </location>
</feature>
<name>A0A8H6HF38_9AGAR</name>
<feature type="region of interest" description="Disordered" evidence="1">
    <location>
        <begin position="258"/>
        <end position="289"/>
    </location>
</feature>
<feature type="region of interest" description="Disordered" evidence="1">
    <location>
        <begin position="167"/>
        <end position="210"/>
    </location>
</feature>
<feature type="compositionally biased region" description="Basic and acidic residues" evidence="1">
    <location>
        <begin position="321"/>
        <end position="336"/>
    </location>
</feature>
<feature type="compositionally biased region" description="Basic and acidic residues" evidence="1">
    <location>
        <begin position="269"/>
        <end position="278"/>
    </location>
</feature>
<feature type="region of interest" description="Disordered" evidence="1">
    <location>
        <begin position="320"/>
        <end position="348"/>
    </location>
</feature>
<feature type="compositionally biased region" description="Acidic residues" evidence="1">
    <location>
        <begin position="436"/>
        <end position="447"/>
    </location>
</feature>
<organism evidence="2 3">
    <name type="scientific">Ephemerocybe angulata</name>
    <dbReference type="NCBI Taxonomy" id="980116"/>
    <lineage>
        <taxon>Eukaryota</taxon>
        <taxon>Fungi</taxon>
        <taxon>Dikarya</taxon>
        <taxon>Basidiomycota</taxon>
        <taxon>Agaricomycotina</taxon>
        <taxon>Agaricomycetes</taxon>
        <taxon>Agaricomycetidae</taxon>
        <taxon>Agaricales</taxon>
        <taxon>Agaricineae</taxon>
        <taxon>Psathyrellaceae</taxon>
        <taxon>Ephemerocybe</taxon>
    </lineage>
</organism>
<feature type="compositionally biased region" description="Pro residues" evidence="1">
    <location>
        <begin position="194"/>
        <end position="210"/>
    </location>
</feature>
<dbReference type="Proteomes" id="UP000521943">
    <property type="component" value="Unassembled WGS sequence"/>
</dbReference>
<evidence type="ECO:0000256" key="1">
    <source>
        <dbReference type="SAM" id="MobiDB-lite"/>
    </source>
</evidence>
<feature type="compositionally biased region" description="Acidic residues" evidence="1">
    <location>
        <begin position="457"/>
        <end position="476"/>
    </location>
</feature>
<protein>
    <submittedName>
        <fullName evidence="2">Uncharacterized protein</fullName>
    </submittedName>
</protein>
<accession>A0A8H6HF38</accession>
<reference evidence="2 3" key="1">
    <citation type="submission" date="2020-07" db="EMBL/GenBank/DDBJ databases">
        <title>Comparative genomics of pyrophilous fungi reveals a link between fire events and developmental genes.</title>
        <authorList>
            <consortium name="DOE Joint Genome Institute"/>
            <person name="Steindorff A.S."/>
            <person name="Carver A."/>
            <person name="Calhoun S."/>
            <person name="Stillman K."/>
            <person name="Liu H."/>
            <person name="Lipzen A."/>
            <person name="Pangilinan J."/>
            <person name="Labutti K."/>
            <person name="Bruns T.D."/>
            <person name="Grigoriev I.V."/>
        </authorList>
    </citation>
    <scope>NUCLEOTIDE SEQUENCE [LARGE SCALE GENOMIC DNA]</scope>
    <source>
        <strain evidence="2 3">CBS 144469</strain>
    </source>
</reference>
<evidence type="ECO:0000313" key="2">
    <source>
        <dbReference type="EMBL" id="KAF6745136.1"/>
    </source>
</evidence>
<comment type="caution">
    <text evidence="2">The sequence shown here is derived from an EMBL/GenBank/DDBJ whole genome shotgun (WGS) entry which is preliminary data.</text>
</comment>
<feature type="region of interest" description="Disordered" evidence="1">
    <location>
        <begin position="1"/>
        <end position="31"/>
    </location>
</feature>
<dbReference type="EMBL" id="JACGCI010000109">
    <property type="protein sequence ID" value="KAF6745136.1"/>
    <property type="molecule type" value="Genomic_DNA"/>
</dbReference>
<gene>
    <name evidence="2" type="ORF">DFP72DRAFT_856683</name>
</gene>
<proteinExistence type="predicted"/>
<feature type="compositionally biased region" description="Basic and acidic residues" evidence="1">
    <location>
        <begin position="9"/>
        <end position="19"/>
    </location>
</feature>
<keyword evidence="3" id="KW-1185">Reference proteome</keyword>
<feature type="region of interest" description="Disordered" evidence="1">
    <location>
        <begin position="401"/>
        <end position="484"/>
    </location>
</feature>